<dbReference type="InterPro" id="IPR012337">
    <property type="entry name" value="RNaseH-like_sf"/>
</dbReference>
<evidence type="ECO:0000313" key="3">
    <source>
        <dbReference type="Proteomes" id="UP001259832"/>
    </source>
</evidence>
<sequence>MANDSEEINGVCGKGGRDANRGKNVGVHWPNFLTVGHLAKPTKLQCTLCTLVTLVRKSHVEFIDETLAVYGKTCACLIFLVGDNCSTNQSMATRMNPPLVGCVSHLFDLAVQIYLAKYDLLLGQVNELMTQLRTTKNTGRLCKLTKLCAIKINKTRWSCIFSMVSKYLEIKDEIRQVYDVDEWVPPAADNRKLVKVLWKATKRSPFVASSCRDSCRHKGQKALDFCLNAPSRRHQAGYDTLLYRIPMTSNAFEKVVLTSSLLPVNFEMLLFLKANRQMWGATQLEVLLRRQPMSYRGDISTVIVCL</sequence>
<name>A0AAD9GBJ2_9STRA</name>
<dbReference type="SUPFAM" id="SSF53098">
    <property type="entry name" value="Ribonuclease H-like"/>
    <property type="match status" value="1"/>
</dbReference>
<proteinExistence type="predicted"/>
<protein>
    <recommendedName>
        <fullName evidence="4">BED-type domain-containing protein</fullName>
    </recommendedName>
</protein>
<evidence type="ECO:0000313" key="2">
    <source>
        <dbReference type="EMBL" id="KAK1935326.1"/>
    </source>
</evidence>
<dbReference type="Proteomes" id="UP001259832">
    <property type="component" value="Unassembled WGS sequence"/>
</dbReference>
<dbReference type="EMBL" id="JASMQC010000023">
    <property type="protein sequence ID" value="KAK1935326.1"/>
    <property type="molecule type" value="Genomic_DNA"/>
</dbReference>
<keyword evidence="3" id="KW-1185">Reference proteome</keyword>
<organism evidence="2 3">
    <name type="scientific">Phytophthora citrophthora</name>
    <dbReference type="NCBI Taxonomy" id="4793"/>
    <lineage>
        <taxon>Eukaryota</taxon>
        <taxon>Sar</taxon>
        <taxon>Stramenopiles</taxon>
        <taxon>Oomycota</taxon>
        <taxon>Peronosporomycetes</taxon>
        <taxon>Peronosporales</taxon>
        <taxon>Peronosporaceae</taxon>
        <taxon>Phytophthora</taxon>
    </lineage>
</organism>
<gene>
    <name evidence="2" type="ORF">P3T76_010551</name>
    <name evidence="1" type="ORF">P3T76_016225</name>
</gene>
<accession>A0AAD9GBJ2</accession>
<dbReference type="PANTHER" id="PTHR40866:SF1">
    <property type="entry name" value="BED-TYPE DOMAIN-CONTAINING PROTEIN"/>
    <property type="match status" value="1"/>
</dbReference>
<evidence type="ECO:0000313" key="1">
    <source>
        <dbReference type="EMBL" id="KAK1928318.1"/>
    </source>
</evidence>
<evidence type="ECO:0008006" key="4">
    <source>
        <dbReference type="Google" id="ProtNLM"/>
    </source>
</evidence>
<comment type="caution">
    <text evidence="2">The sequence shown here is derived from an EMBL/GenBank/DDBJ whole genome shotgun (WGS) entry which is preliminary data.</text>
</comment>
<dbReference type="PANTHER" id="PTHR40866">
    <property type="entry name" value="BED-TYPE DOMAIN-CONTAINING PROTEIN"/>
    <property type="match status" value="1"/>
</dbReference>
<dbReference type="AlphaFoldDB" id="A0AAD9GBJ2"/>
<reference evidence="2" key="1">
    <citation type="submission" date="2023-08" db="EMBL/GenBank/DDBJ databases">
        <title>Reference Genome Resource for the Citrus Pathogen Phytophthora citrophthora.</title>
        <authorList>
            <person name="Moller H."/>
            <person name="Coetzee B."/>
            <person name="Rose L.J."/>
            <person name="Van Niekerk J.M."/>
        </authorList>
    </citation>
    <scope>NUCLEOTIDE SEQUENCE</scope>
    <source>
        <strain evidence="2">STE-U-9442</strain>
    </source>
</reference>
<dbReference type="EMBL" id="JASMQC010000079">
    <property type="protein sequence ID" value="KAK1928318.1"/>
    <property type="molecule type" value="Genomic_DNA"/>
</dbReference>